<keyword evidence="2" id="KW-1185">Reference proteome</keyword>
<comment type="caution">
    <text evidence="1">The sequence shown here is derived from an EMBL/GenBank/DDBJ whole genome shotgun (WGS) entry which is preliminary data.</text>
</comment>
<organism evidence="1 2">
    <name type="scientific">Hyalomma asiaticum</name>
    <name type="common">Tick</name>
    <dbReference type="NCBI Taxonomy" id="266040"/>
    <lineage>
        <taxon>Eukaryota</taxon>
        <taxon>Metazoa</taxon>
        <taxon>Ecdysozoa</taxon>
        <taxon>Arthropoda</taxon>
        <taxon>Chelicerata</taxon>
        <taxon>Arachnida</taxon>
        <taxon>Acari</taxon>
        <taxon>Parasitiformes</taxon>
        <taxon>Ixodida</taxon>
        <taxon>Ixodoidea</taxon>
        <taxon>Ixodidae</taxon>
        <taxon>Hyalomminae</taxon>
        <taxon>Hyalomma</taxon>
    </lineage>
</organism>
<dbReference type="Proteomes" id="UP000821845">
    <property type="component" value="Chromosome 10"/>
</dbReference>
<proteinExistence type="predicted"/>
<accession>A0ACB7T8L7</accession>
<reference evidence="1" key="1">
    <citation type="submission" date="2020-05" db="EMBL/GenBank/DDBJ databases">
        <title>Large-scale comparative analyses of tick genomes elucidate their genetic diversity and vector capacities.</title>
        <authorList>
            <person name="Jia N."/>
            <person name="Wang J."/>
            <person name="Shi W."/>
            <person name="Du L."/>
            <person name="Sun Y."/>
            <person name="Zhan W."/>
            <person name="Jiang J."/>
            <person name="Wang Q."/>
            <person name="Zhang B."/>
            <person name="Ji P."/>
            <person name="Sakyi L.B."/>
            <person name="Cui X."/>
            <person name="Yuan T."/>
            <person name="Jiang B."/>
            <person name="Yang W."/>
            <person name="Lam T.T.-Y."/>
            <person name="Chang Q."/>
            <person name="Ding S."/>
            <person name="Wang X."/>
            <person name="Zhu J."/>
            <person name="Ruan X."/>
            <person name="Zhao L."/>
            <person name="Wei J."/>
            <person name="Que T."/>
            <person name="Du C."/>
            <person name="Cheng J."/>
            <person name="Dai P."/>
            <person name="Han X."/>
            <person name="Huang E."/>
            <person name="Gao Y."/>
            <person name="Liu J."/>
            <person name="Shao H."/>
            <person name="Ye R."/>
            <person name="Li L."/>
            <person name="Wei W."/>
            <person name="Wang X."/>
            <person name="Wang C."/>
            <person name="Yang T."/>
            <person name="Huo Q."/>
            <person name="Li W."/>
            <person name="Guo W."/>
            <person name="Chen H."/>
            <person name="Zhou L."/>
            <person name="Ni X."/>
            <person name="Tian J."/>
            <person name="Zhou Y."/>
            <person name="Sheng Y."/>
            <person name="Liu T."/>
            <person name="Pan Y."/>
            <person name="Xia L."/>
            <person name="Li J."/>
            <person name="Zhao F."/>
            <person name="Cao W."/>
        </authorList>
    </citation>
    <scope>NUCLEOTIDE SEQUENCE</scope>
    <source>
        <strain evidence="1">Hyas-2018</strain>
    </source>
</reference>
<evidence type="ECO:0000313" key="2">
    <source>
        <dbReference type="Proteomes" id="UP000821845"/>
    </source>
</evidence>
<evidence type="ECO:0000313" key="1">
    <source>
        <dbReference type="EMBL" id="KAH6943283.1"/>
    </source>
</evidence>
<dbReference type="EMBL" id="CM023490">
    <property type="protein sequence ID" value="KAH6943283.1"/>
    <property type="molecule type" value="Genomic_DNA"/>
</dbReference>
<protein>
    <submittedName>
        <fullName evidence="1">Uncharacterized protein</fullName>
    </submittedName>
</protein>
<sequence>MSEAEAKPAVASPKPKGRKPAAGGAKKSKKPATHPKYTEMVMKSVEALKERGGSSRQAIHKYIMAHFDVGKDAKVVNTHLKLALKRAVQSGLLKHSKGTGASGSFRLADKATAPKKAGGAKGGPKKAAAGGAAKPKKAAKPKAAKSPAKKAAAKPKAAKSPAKKAAAAKPKVAKKPKSPKKVKSPKKPKVVKKAAPKKAAAAKK</sequence>
<name>A0ACB7T8L7_HYAAI</name>
<gene>
    <name evidence="1" type="ORF">HPB50_018412</name>
</gene>